<reference evidence="1 2" key="1">
    <citation type="submission" date="2017-07" db="EMBL/GenBank/DDBJ databases">
        <title>Recovery of genomes from metagenomes via a dereplication, aggregation, and scoring strategy.</title>
        <authorList>
            <person name="Sieber C.M."/>
            <person name="Probst A.J."/>
            <person name="Sharrar A."/>
            <person name="Thomas B.C."/>
            <person name="Hess M."/>
            <person name="Tringe S.G."/>
            <person name="Banfield J.F."/>
        </authorList>
    </citation>
    <scope>NUCLEOTIDE SEQUENCE [LARGE SCALE GENOMIC DNA]</scope>
    <source>
        <strain evidence="1">JGI_Cruoil_03_51_56</strain>
    </source>
</reference>
<gene>
    <name evidence="1" type="ORF">CH330_04885</name>
</gene>
<evidence type="ECO:0000313" key="1">
    <source>
        <dbReference type="EMBL" id="OYD15746.1"/>
    </source>
</evidence>
<name>A0A235BU39_UNCW3</name>
<dbReference type="Proteomes" id="UP000215559">
    <property type="component" value="Unassembled WGS sequence"/>
</dbReference>
<protein>
    <submittedName>
        <fullName evidence="1">Uncharacterized protein</fullName>
    </submittedName>
</protein>
<proteinExistence type="predicted"/>
<sequence length="231" mass="25931">MGDILFIKADISSYHFRNSYIIRTIDPLGRNFPPAIVFAKDTSKAFSLSVNKVDNKLGIPDTAITGYFWAQKDPNKVDTARVEKYFPLGGWGYHDLVLGVEGDSTIRTEDWMKWILQFSRSGSTFRTQDSFQVDKPFDGNARLIDTVIFPRDTIPPVGVKQPGLLLEIKQNSVLPTIVKAACFRPELAGQNIYSANGRKVNKQTLTRSLSPGIYYVIKKDATSPKKLIVVR</sequence>
<comment type="caution">
    <text evidence="1">The sequence shown here is derived from an EMBL/GenBank/DDBJ whole genome shotgun (WGS) entry which is preliminary data.</text>
</comment>
<accession>A0A235BU39</accession>
<evidence type="ECO:0000313" key="2">
    <source>
        <dbReference type="Proteomes" id="UP000215559"/>
    </source>
</evidence>
<dbReference type="AlphaFoldDB" id="A0A235BU39"/>
<dbReference type="EMBL" id="NOZP01000085">
    <property type="protein sequence ID" value="OYD15746.1"/>
    <property type="molecule type" value="Genomic_DNA"/>
</dbReference>
<organism evidence="1 2">
    <name type="scientific">candidate division WOR-3 bacterium JGI_Cruoil_03_51_56</name>
    <dbReference type="NCBI Taxonomy" id="1973747"/>
    <lineage>
        <taxon>Bacteria</taxon>
        <taxon>Bacteria division WOR-3</taxon>
    </lineage>
</organism>